<gene>
    <name evidence="1" type="ORF">A2Y75_01535</name>
</gene>
<sequence>MSSSQNYQFSAKSVTDTFSEARRAAGIHSFSSDARDVHSRAVVAQGRMSSLISRLRSNPDNGSRLDDARLFLRQIAASAERAAVEISGIEDLQMHFCEISAAIGEAINVFSPRKKP</sequence>
<reference evidence="1 2" key="1">
    <citation type="journal article" date="2016" name="Nat. Commun.">
        <title>Thousands of microbial genomes shed light on interconnected biogeochemical processes in an aquifer system.</title>
        <authorList>
            <person name="Anantharaman K."/>
            <person name="Brown C.T."/>
            <person name="Hug L.A."/>
            <person name="Sharon I."/>
            <person name="Castelle C.J."/>
            <person name="Probst A.J."/>
            <person name="Thomas B.C."/>
            <person name="Singh A."/>
            <person name="Wilkins M.J."/>
            <person name="Karaoz U."/>
            <person name="Brodie E.L."/>
            <person name="Williams K.H."/>
            <person name="Hubbard S.S."/>
            <person name="Banfield J.F."/>
        </authorList>
    </citation>
    <scope>NUCLEOTIDE SEQUENCE [LARGE SCALE GENOMIC DNA]</scope>
</reference>
<proteinExistence type="predicted"/>
<dbReference type="AlphaFoldDB" id="A0A1F2WNK2"/>
<evidence type="ECO:0000313" key="2">
    <source>
        <dbReference type="Proteomes" id="UP000177876"/>
    </source>
</evidence>
<protein>
    <submittedName>
        <fullName evidence="1">Uncharacterized protein</fullName>
    </submittedName>
</protein>
<dbReference type="STRING" id="1797197.A2Y75_01535"/>
<accession>A0A1F2WNK2</accession>
<dbReference type="Proteomes" id="UP000177876">
    <property type="component" value="Unassembled WGS sequence"/>
</dbReference>
<comment type="caution">
    <text evidence="1">The sequence shown here is derived from an EMBL/GenBank/DDBJ whole genome shotgun (WGS) entry which is preliminary data.</text>
</comment>
<organism evidence="1 2">
    <name type="scientific">Candidatus Solincola sediminis</name>
    <dbReference type="NCBI Taxonomy" id="1797199"/>
    <lineage>
        <taxon>Bacteria</taxon>
        <taxon>Bacillati</taxon>
        <taxon>Actinomycetota</taxon>
        <taxon>Candidatus Geothermincolia</taxon>
        <taxon>Candidatus Geothermincolales</taxon>
        <taxon>Candidatus Geothermincolaceae</taxon>
        <taxon>Candidatus Solincola</taxon>
    </lineage>
</organism>
<dbReference type="EMBL" id="MELK01000023">
    <property type="protein sequence ID" value="OFW58418.1"/>
    <property type="molecule type" value="Genomic_DNA"/>
</dbReference>
<evidence type="ECO:0000313" key="1">
    <source>
        <dbReference type="EMBL" id="OFW58418.1"/>
    </source>
</evidence>
<name>A0A1F2WNK2_9ACTN</name>